<evidence type="ECO:0000313" key="2">
    <source>
        <dbReference type="Proteomes" id="UP000327085"/>
    </source>
</evidence>
<dbReference type="Gramene" id="VVA32704">
    <property type="protein sequence ID" value="VVA32704"/>
    <property type="gene ID" value="Prudul26B009253"/>
</dbReference>
<sequence>MALVAKPTKWHGGNTLIHIAKTVPPIYMCNEHYYYSYQADHPIGYSGQYNLKVGERPSSGHTDMGKEYINEMTANEPRGKLSTLTLIQSQEENPHMVAIRSPVSPTPLEENEVGIEFESEKEVGKTTLKSNTQVDLPIENLTLVEENEPTQKGKTQKVVNIEDENIVQPKATILGCNGLQSSEKEGRSITQDAIMIDMTVGEKLDIMRPQLQVIKFIKP</sequence>
<reference evidence="2" key="1">
    <citation type="journal article" date="2020" name="Plant J.">
        <title>Transposons played a major role in the diversification between the closely related almond and peach genomes: results from the almond genome sequence.</title>
        <authorList>
            <person name="Alioto T."/>
            <person name="Alexiou K.G."/>
            <person name="Bardil A."/>
            <person name="Barteri F."/>
            <person name="Castanera R."/>
            <person name="Cruz F."/>
            <person name="Dhingra A."/>
            <person name="Duval H."/>
            <person name="Fernandez I Marti A."/>
            <person name="Frias L."/>
            <person name="Galan B."/>
            <person name="Garcia J.L."/>
            <person name="Howad W."/>
            <person name="Gomez-Garrido J."/>
            <person name="Gut M."/>
            <person name="Julca I."/>
            <person name="Morata J."/>
            <person name="Puigdomenech P."/>
            <person name="Ribeca P."/>
            <person name="Rubio Cabetas M.J."/>
            <person name="Vlasova A."/>
            <person name="Wirthensohn M."/>
            <person name="Garcia-Mas J."/>
            <person name="Gabaldon T."/>
            <person name="Casacuberta J.M."/>
            <person name="Arus P."/>
        </authorList>
    </citation>
    <scope>NUCLEOTIDE SEQUENCE [LARGE SCALE GENOMIC DNA]</scope>
    <source>
        <strain evidence="2">cv. Texas</strain>
    </source>
</reference>
<dbReference type="AlphaFoldDB" id="A0A5E4FZ68"/>
<dbReference type="EMBL" id="CABIKO010000258">
    <property type="protein sequence ID" value="VVA32704.1"/>
    <property type="molecule type" value="Genomic_DNA"/>
</dbReference>
<gene>
    <name evidence="1" type="ORF">ALMOND_2B009253</name>
</gene>
<dbReference type="InParanoid" id="A0A5E4FZ68"/>
<organism evidence="1 2">
    <name type="scientific">Prunus dulcis</name>
    <name type="common">Almond</name>
    <name type="synonym">Amygdalus dulcis</name>
    <dbReference type="NCBI Taxonomy" id="3755"/>
    <lineage>
        <taxon>Eukaryota</taxon>
        <taxon>Viridiplantae</taxon>
        <taxon>Streptophyta</taxon>
        <taxon>Embryophyta</taxon>
        <taxon>Tracheophyta</taxon>
        <taxon>Spermatophyta</taxon>
        <taxon>Magnoliopsida</taxon>
        <taxon>eudicotyledons</taxon>
        <taxon>Gunneridae</taxon>
        <taxon>Pentapetalae</taxon>
        <taxon>rosids</taxon>
        <taxon>fabids</taxon>
        <taxon>Rosales</taxon>
        <taxon>Rosaceae</taxon>
        <taxon>Amygdaloideae</taxon>
        <taxon>Amygdaleae</taxon>
        <taxon>Prunus</taxon>
    </lineage>
</organism>
<evidence type="ECO:0000313" key="1">
    <source>
        <dbReference type="EMBL" id="VVA32704.1"/>
    </source>
</evidence>
<accession>A0A5E4FZ68</accession>
<protein>
    <submittedName>
        <fullName evidence="1">Uncharacterized protein</fullName>
    </submittedName>
</protein>
<proteinExistence type="predicted"/>
<name>A0A5E4FZ68_PRUDU</name>
<dbReference type="Proteomes" id="UP000327085">
    <property type="component" value="Chromosome 8"/>
</dbReference>